<dbReference type="AlphaFoldDB" id="A0A1D3TW52"/>
<evidence type="ECO:0000313" key="7">
    <source>
        <dbReference type="Proteomes" id="UP000199315"/>
    </source>
</evidence>
<keyword evidence="7" id="KW-1185">Reference proteome</keyword>
<dbReference type="OrthoDB" id="1956341at2"/>
<dbReference type="Proteomes" id="UP000199315">
    <property type="component" value="Unassembled WGS sequence"/>
</dbReference>
<comment type="similarity">
    <text evidence="3">Belongs to the C-glycoside deglycosidase beta subunit family.</text>
</comment>
<keyword evidence="2" id="KW-0119">Carbohydrate metabolism</keyword>
<dbReference type="InterPro" id="IPR045959">
    <property type="entry name" value="CGDB"/>
</dbReference>
<protein>
    <recommendedName>
        <fullName evidence="4">C-deglycosylation enzyme beta subunit</fullName>
    </recommendedName>
</protein>
<dbReference type="RefSeq" id="WP_091235453.1">
    <property type="nucleotide sequence ID" value="NZ_FMKA01000021.1"/>
</dbReference>
<gene>
    <name evidence="6" type="ORF">SAMN05421730_10217</name>
</gene>
<evidence type="ECO:0000256" key="2">
    <source>
        <dbReference type="ARBA" id="ARBA00023277"/>
    </source>
</evidence>
<evidence type="ECO:0000259" key="5">
    <source>
        <dbReference type="Pfam" id="PF19906"/>
    </source>
</evidence>
<organism evidence="6 7">
    <name type="scientific">Anaerobium acetethylicum</name>
    <dbReference type="NCBI Taxonomy" id="1619234"/>
    <lineage>
        <taxon>Bacteria</taxon>
        <taxon>Bacillati</taxon>
        <taxon>Bacillota</taxon>
        <taxon>Clostridia</taxon>
        <taxon>Lachnospirales</taxon>
        <taxon>Lachnospiraceae</taxon>
        <taxon>Anaerobium</taxon>
    </lineage>
</organism>
<reference evidence="6 7" key="1">
    <citation type="submission" date="2016-09" db="EMBL/GenBank/DDBJ databases">
        <authorList>
            <person name="Capua I."/>
            <person name="De Benedictis P."/>
            <person name="Joannis T."/>
            <person name="Lombin L.H."/>
            <person name="Cattoli G."/>
        </authorList>
    </citation>
    <scope>NUCLEOTIDE SEQUENCE [LARGE SCALE GENOMIC DNA]</scope>
    <source>
        <strain evidence="6 7">GluBS11</strain>
    </source>
</reference>
<dbReference type="Pfam" id="PF19906">
    <property type="entry name" value="CGDB"/>
    <property type="match status" value="1"/>
</dbReference>
<name>A0A1D3TW52_9FIRM</name>
<feature type="domain" description="C-glycoside deglycosidase beta subunit" evidence="5">
    <location>
        <begin position="7"/>
        <end position="117"/>
    </location>
</feature>
<evidence type="ECO:0000256" key="1">
    <source>
        <dbReference type="ARBA" id="ARBA00023239"/>
    </source>
</evidence>
<keyword evidence="1" id="KW-0456">Lyase</keyword>
<dbReference type="STRING" id="1619234.SAMN05421730_10217"/>
<sequence>MKFQAYNKILIEEQTVTNYVVEGVILGYEFKIRYPSYRGTYLSCIEKLEIKIDEEPVNQRIIYFSLNGKQYLIDELKDQYKDYWNILDEATITILQKGGITKGIHMVSVEMCHRIPYAENDGKYLILSSAAARPLMAE</sequence>
<evidence type="ECO:0000256" key="3">
    <source>
        <dbReference type="ARBA" id="ARBA00046336"/>
    </source>
</evidence>
<proteinExistence type="inferred from homology"/>
<evidence type="ECO:0000313" key="6">
    <source>
        <dbReference type="EMBL" id="SCP98455.1"/>
    </source>
</evidence>
<dbReference type="EMBL" id="FMKA01000021">
    <property type="protein sequence ID" value="SCP98455.1"/>
    <property type="molecule type" value="Genomic_DNA"/>
</dbReference>
<accession>A0A1D3TW52</accession>
<evidence type="ECO:0000256" key="4">
    <source>
        <dbReference type="ARBA" id="ARBA00047208"/>
    </source>
</evidence>
<dbReference type="GO" id="GO:0016829">
    <property type="term" value="F:lyase activity"/>
    <property type="evidence" value="ECO:0007669"/>
    <property type="project" value="UniProtKB-KW"/>
</dbReference>